<evidence type="ECO:0000313" key="2">
    <source>
        <dbReference type="EMBL" id="ETL91562.1"/>
    </source>
</evidence>
<proteinExistence type="predicted"/>
<feature type="domain" description="DNA replication complex GINS protein SLD5 C-terminal" evidence="1">
    <location>
        <begin position="1"/>
        <end position="54"/>
    </location>
</feature>
<organism evidence="2">
    <name type="scientific">Phytophthora nicotianae</name>
    <name type="common">Potato buckeye rot agent</name>
    <name type="synonym">Phytophthora parasitica</name>
    <dbReference type="NCBI Taxonomy" id="4792"/>
    <lineage>
        <taxon>Eukaryota</taxon>
        <taxon>Sar</taxon>
        <taxon>Stramenopiles</taxon>
        <taxon>Oomycota</taxon>
        <taxon>Peronosporomycetes</taxon>
        <taxon>Peronosporales</taxon>
        <taxon>Peronosporaceae</taxon>
        <taxon>Phytophthora</taxon>
    </lineage>
</organism>
<dbReference type="Proteomes" id="UP000054423">
    <property type="component" value="Unassembled WGS sequence"/>
</dbReference>
<dbReference type="CDD" id="cd21692">
    <property type="entry name" value="GINS_B_Sld5"/>
    <property type="match status" value="1"/>
</dbReference>
<dbReference type="AlphaFoldDB" id="W2L2G5"/>
<name>W2L2G5_PHYNI</name>
<reference evidence="2" key="1">
    <citation type="submission" date="2013-11" db="EMBL/GenBank/DDBJ databases">
        <title>The Genome Sequence of Phytophthora parasitica CHvinca01.</title>
        <authorList>
            <consortium name="The Broad Institute Genomics Platform"/>
            <person name="Russ C."/>
            <person name="Tyler B."/>
            <person name="Panabieres F."/>
            <person name="Shan W."/>
            <person name="Tripathy S."/>
            <person name="Grunwald N."/>
            <person name="Machado M."/>
            <person name="Johnson C.S."/>
            <person name="Arredondo F."/>
            <person name="Hong C."/>
            <person name="Coffey M."/>
            <person name="Young S.K."/>
            <person name="Zeng Q."/>
            <person name="Gargeya S."/>
            <person name="Fitzgerald M."/>
            <person name="Abouelleil A."/>
            <person name="Alvarado L."/>
            <person name="Chapman S.B."/>
            <person name="Gainer-Dewar J."/>
            <person name="Goldberg J."/>
            <person name="Griggs A."/>
            <person name="Gujja S."/>
            <person name="Hansen M."/>
            <person name="Howarth C."/>
            <person name="Imamovic A."/>
            <person name="Ireland A."/>
            <person name="Larimer J."/>
            <person name="McCowan C."/>
            <person name="Murphy C."/>
            <person name="Pearson M."/>
            <person name="Poon T.W."/>
            <person name="Priest M."/>
            <person name="Roberts A."/>
            <person name="Saif S."/>
            <person name="Shea T."/>
            <person name="Sykes S."/>
            <person name="Wortman J."/>
            <person name="Nusbaum C."/>
            <person name="Birren B."/>
        </authorList>
    </citation>
    <scope>NUCLEOTIDE SEQUENCE [LARGE SCALE GENOMIC DNA]</scope>
    <source>
        <strain evidence="2">CHvinca01</strain>
    </source>
</reference>
<dbReference type="SUPFAM" id="SSF160059">
    <property type="entry name" value="PriA/YqbF domain"/>
    <property type="match status" value="1"/>
</dbReference>
<dbReference type="Gene3D" id="3.40.5.60">
    <property type="match status" value="1"/>
</dbReference>
<feature type="non-terminal residue" evidence="2">
    <location>
        <position position="1"/>
    </location>
</feature>
<accession>W2L2G5</accession>
<gene>
    <name evidence="2" type="ORF">L917_09918</name>
</gene>
<dbReference type="Pfam" id="PF16922">
    <property type="entry name" value="SLD5_C"/>
    <property type="match status" value="1"/>
</dbReference>
<dbReference type="OrthoDB" id="338231at2759"/>
<evidence type="ECO:0000259" key="1">
    <source>
        <dbReference type="Pfam" id="PF16922"/>
    </source>
</evidence>
<sequence length="54" mass="5918">PNLDSFVFCQGKEAGGVQCDDKGGDFVQVTSADRYILRYRSVQEHVQAGAIDLI</sequence>
<dbReference type="VEuPathDB" id="FungiDB:PPTG_01759"/>
<dbReference type="InterPro" id="IPR031633">
    <property type="entry name" value="SLD5_C"/>
</dbReference>
<dbReference type="OMA" id="ILETAWI"/>
<dbReference type="EMBL" id="KI680027">
    <property type="protein sequence ID" value="ETL91562.1"/>
    <property type="molecule type" value="Genomic_DNA"/>
</dbReference>
<protein>
    <recommendedName>
        <fullName evidence="1">DNA replication complex GINS protein SLD5 C-terminal domain-containing protein</fullName>
    </recommendedName>
</protein>